<dbReference type="Proteomes" id="UP000774326">
    <property type="component" value="Unassembled WGS sequence"/>
</dbReference>
<organism evidence="1 2">
    <name type="scientific">Wickerhamomyces pijperi</name>
    <name type="common">Yeast</name>
    <name type="synonym">Pichia pijperi</name>
    <dbReference type="NCBI Taxonomy" id="599730"/>
    <lineage>
        <taxon>Eukaryota</taxon>
        <taxon>Fungi</taxon>
        <taxon>Dikarya</taxon>
        <taxon>Ascomycota</taxon>
        <taxon>Saccharomycotina</taxon>
        <taxon>Saccharomycetes</taxon>
        <taxon>Phaffomycetales</taxon>
        <taxon>Wickerhamomycetaceae</taxon>
        <taxon>Wickerhamomyces</taxon>
    </lineage>
</organism>
<reference evidence="1" key="1">
    <citation type="journal article" date="2021" name="Open Biol.">
        <title>Shared evolutionary footprints suggest mitochondrial oxidative damage underlies multiple complex I losses in fungi.</title>
        <authorList>
            <person name="Schikora-Tamarit M.A."/>
            <person name="Marcet-Houben M."/>
            <person name="Nosek J."/>
            <person name="Gabaldon T."/>
        </authorList>
    </citation>
    <scope>NUCLEOTIDE SEQUENCE</scope>
    <source>
        <strain evidence="1">CBS2887</strain>
    </source>
</reference>
<name>A0A9P8QEH2_WICPI</name>
<reference evidence="1" key="2">
    <citation type="submission" date="2021-01" db="EMBL/GenBank/DDBJ databases">
        <authorList>
            <person name="Schikora-Tamarit M.A."/>
        </authorList>
    </citation>
    <scope>NUCLEOTIDE SEQUENCE</scope>
    <source>
        <strain evidence="1">CBS2887</strain>
    </source>
</reference>
<accession>A0A9P8QEH2</accession>
<protein>
    <submittedName>
        <fullName evidence="1">Uncharacterized protein</fullName>
    </submittedName>
</protein>
<dbReference type="EMBL" id="JAEUBG010000104">
    <property type="protein sequence ID" value="KAH3688856.1"/>
    <property type="molecule type" value="Genomic_DNA"/>
</dbReference>
<dbReference type="AlphaFoldDB" id="A0A9P8QEH2"/>
<keyword evidence="2" id="KW-1185">Reference proteome</keyword>
<evidence type="ECO:0000313" key="1">
    <source>
        <dbReference type="EMBL" id="KAH3688856.1"/>
    </source>
</evidence>
<sequence length="91" mass="10349">MFLRLHIGTRGTQTQIVGIGRRIWDPRPSKNTMDSHSWMVVQISQQLWSDQEVLRGVLLTGNFNHILMNNTFVTSIHTLIDFINDSEGGIG</sequence>
<proteinExistence type="predicted"/>
<gene>
    <name evidence="1" type="ORF">WICPIJ_000162</name>
</gene>
<evidence type="ECO:0000313" key="2">
    <source>
        <dbReference type="Proteomes" id="UP000774326"/>
    </source>
</evidence>
<comment type="caution">
    <text evidence="1">The sequence shown here is derived from an EMBL/GenBank/DDBJ whole genome shotgun (WGS) entry which is preliminary data.</text>
</comment>